<feature type="compositionally biased region" description="Polar residues" evidence="1">
    <location>
        <begin position="14"/>
        <end position="28"/>
    </location>
</feature>
<protein>
    <submittedName>
        <fullName evidence="2">Uncharacterized protein</fullName>
    </submittedName>
</protein>
<dbReference type="Proteomes" id="UP000326924">
    <property type="component" value="Unassembled WGS sequence"/>
</dbReference>
<feature type="compositionally biased region" description="Low complexity" evidence="1">
    <location>
        <begin position="29"/>
        <end position="44"/>
    </location>
</feature>
<proteinExistence type="predicted"/>
<dbReference type="EMBL" id="VXIS01000460">
    <property type="protein sequence ID" value="KAA8893339.1"/>
    <property type="molecule type" value="Genomic_DNA"/>
</dbReference>
<evidence type="ECO:0000313" key="3">
    <source>
        <dbReference type="Proteomes" id="UP000326924"/>
    </source>
</evidence>
<feature type="region of interest" description="Disordered" evidence="1">
    <location>
        <begin position="107"/>
        <end position="133"/>
    </location>
</feature>
<keyword evidence="3" id="KW-1185">Reference proteome</keyword>
<sequence length="133" mass="14350">MAATHDCPSIDGSGETSSATQAADSPTDSPIQTTHSQPQSQSPIAMATTTTKTPQALRTKATKAMKTKSAARSRPKPTTVFFFRCVPRKWRRMAAFVEPAGEIAPIAKGKENKGAEVEEEGQDGDDDEEIWKK</sequence>
<gene>
    <name evidence="2" type="ORF">FN846DRAFT_896066</name>
</gene>
<feature type="compositionally biased region" description="Basic residues" evidence="1">
    <location>
        <begin position="60"/>
        <end position="74"/>
    </location>
</feature>
<organism evidence="2 3">
    <name type="scientific">Sphaerosporella brunnea</name>
    <dbReference type="NCBI Taxonomy" id="1250544"/>
    <lineage>
        <taxon>Eukaryota</taxon>
        <taxon>Fungi</taxon>
        <taxon>Dikarya</taxon>
        <taxon>Ascomycota</taxon>
        <taxon>Pezizomycotina</taxon>
        <taxon>Pezizomycetes</taxon>
        <taxon>Pezizales</taxon>
        <taxon>Pyronemataceae</taxon>
        <taxon>Sphaerosporella</taxon>
    </lineage>
</organism>
<name>A0A5J5EEE9_9PEZI</name>
<evidence type="ECO:0000256" key="1">
    <source>
        <dbReference type="SAM" id="MobiDB-lite"/>
    </source>
</evidence>
<feature type="compositionally biased region" description="Acidic residues" evidence="1">
    <location>
        <begin position="117"/>
        <end position="133"/>
    </location>
</feature>
<feature type="region of interest" description="Disordered" evidence="1">
    <location>
        <begin position="1"/>
        <end position="74"/>
    </location>
</feature>
<evidence type="ECO:0000313" key="2">
    <source>
        <dbReference type="EMBL" id="KAA8893339.1"/>
    </source>
</evidence>
<reference evidence="2 3" key="1">
    <citation type="submission" date="2019-09" db="EMBL/GenBank/DDBJ databases">
        <title>Draft genome of the ectomycorrhizal ascomycete Sphaerosporella brunnea.</title>
        <authorList>
            <consortium name="DOE Joint Genome Institute"/>
            <person name="Benucci G.M."/>
            <person name="Marozzi G."/>
            <person name="Antonielli L."/>
            <person name="Sanchez S."/>
            <person name="Marco P."/>
            <person name="Wang X."/>
            <person name="Falini L.B."/>
            <person name="Barry K."/>
            <person name="Haridas S."/>
            <person name="Lipzen A."/>
            <person name="Labutti K."/>
            <person name="Grigoriev I.V."/>
            <person name="Murat C."/>
            <person name="Martin F."/>
            <person name="Albertini E."/>
            <person name="Donnini D."/>
            <person name="Bonito G."/>
        </authorList>
    </citation>
    <scope>NUCLEOTIDE SEQUENCE [LARGE SCALE GENOMIC DNA]</scope>
    <source>
        <strain evidence="2 3">Sb_GMNB300</strain>
    </source>
</reference>
<dbReference type="AlphaFoldDB" id="A0A5J5EEE9"/>
<feature type="compositionally biased region" description="Polar residues" evidence="1">
    <location>
        <begin position="47"/>
        <end position="56"/>
    </location>
</feature>
<dbReference type="InParanoid" id="A0A5J5EEE9"/>
<accession>A0A5J5EEE9</accession>
<comment type="caution">
    <text evidence="2">The sequence shown here is derived from an EMBL/GenBank/DDBJ whole genome shotgun (WGS) entry which is preliminary data.</text>
</comment>